<dbReference type="Pfam" id="PF00072">
    <property type="entry name" value="Response_reg"/>
    <property type="match status" value="1"/>
</dbReference>
<evidence type="ECO:0000313" key="11">
    <source>
        <dbReference type="EMBL" id="KAG6517242.1"/>
    </source>
</evidence>
<sequence>MDVDAKRTEDGRRPEDLYGAAGDDAGGRRGSAAAGPSSERQVIRWEKFLPRRSLRVLLVEQDDSTRHIVSALLRKCSYHVAAAADGLKAWEVLREKRYHFDLVLTEVEMPSLSGIGLLSRIVAAEECRNIPVISKSSYRSIQISSSLVVDGLMQDLSFIMHKLWFSQKSDPRVMSAQDSIGVVLKCMLKGAVDFLVKPVRKNELRNLWQHVWRRHCLINSTNVSDNNAAASNQLSTNIVAGCKTGENCDDDDDVQSSGSNPDVQSRSVKKQMETLPDMVRNISKESNPKKIMENKLSNNGEGRDKIYEPTIKLSHSGLEVSLSGAREENNILFNKPIYREEVACVRFQEGKDADSKPNCQPNGMHESSYNVKEFIEPIASSSWKYAALKRVSFTDAPGEASSSSHGRSISELDSSKLLDLTLRRLPQNGYVNPEFRKNHVLNHSNASAFSKYGNKKQFSQEPVSSSLCIKAMEPVDKTQLNGIKPSHFNDKTLSLYSREMQSFDQDKAIEASFHFQLSSGCNKENDGIILSNPIRDCSSASHPNDVADSACHPVQFGLMSMPIPVEAIPYQHFSAGYGTILQPLFYPGTSFHPKTSTSLEKITVQVCADGNSHHDNHLADHSQHLEYLSHEDNYKLHNWRRAQVEAELRDSRDPPLEQVGQSVFSNQDIYKDCGVTGCSKTTEAAVHAATARECGNESGVRNYIEKGLDGDRSQREAALIKFRLKRKDRCFEKKVRYHSRKKLAEQRPRVKGQFVRQRFIDLTTTTEADD</sequence>
<evidence type="ECO:0000256" key="4">
    <source>
        <dbReference type="ARBA" id="ARBA00023108"/>
    </source>
</evidence>
<keyword evidence="3" id="KW-0902">Two-component regulatory system</keyword>
<evidence type="ECO:0000256" key="5">
    <source>
        <dbReference type="ARBA" id="ARBA00023242"/>
    </source>
</evidence>
<dbReference type="PANTHER" id="PTHR43874:SF117">
    <property type="entry name" value="TWO-COMPONENT RESPONSE REGULATOR-LIKE APRR3"/>
    <property type="match status" value="1"/>
</dbReference>
<dbReference type="InterPro" id="IPR001789">
    <property type="entry name" value="Sig_transdc_resp-reg_receiver"/>
</dbReference>
<accession>A0A8J5HAA2</accession>
<dbReference type="SMART" id="SM00448">
    <property type="entry name" value="REC"/>
    <property type="match status" value="1"/>
</dbReference>
<keyword evidence="4" id="KW-0090">Biological rhythms</keyword>
<dbReference type="EMBL" id="JACMSC010000006">
    <property type="protein sequence ID" value="KAG6517242.1"/>
    <property type="molecule type" value="Genomic_DNA"/>
</dbReference>
<evidence type="ECO:0000256" key="2">
    <source>
        <dbReference type="ARBA" id="ARBA00010330"/>
    </source>
</evidence>
<comment type="caution">
    <text evidence="11">The sequence shown here is derived from an EMBL/GenBank/DDBJ whole genome shotgun (WGS) entry which is preliminary data.</text>
</comment>
<dbReference type="GO" id="GO:0048511">
    <property type="term" value="P:rhythmic process"/>
    <property type="evidence" value="ECO:0007669"/>
    <property type="project" value="UniProtKB-KW"/>
</dbReference>
<comment type="subcellular location">
    <subcellularLocation>
        <location evidence="1 7">Nucleus</location>
    </subcellularLocation>
</comment>
<proteinExistence type="inferred from homology"/>
<feature type="domain" description="Response regulatory" evidence="9">
    <location>
        <begin position="55"/>
        <end position="212"/>
    </location>
</feature>
<evidence type="ECO:0000259" key="9">
    <source>
        <dbReference type="PROSITE" id="PS50110"/>
    </source>
</evidence>
<dbReference type="PANTHER" id="PTHR43874">
    <property type="entry name" value="TWO-COMPONENT RESPONSE REGULATOR"/>
    <property type="match status" value="1"/>
</dbReference>
<comment type="caution">
    <text evidence="6">Lacks conserved residue(s) required for the propagation of feature annotation.</text>
</comment>
<evidence type="ECO:0000259" key="10">
    <source>
        <dbReference type="PROSITE" id="PS51017"/>
    </source>
</evidence>
<dbReference type="SUPFAM" id="SSF52172">
    <property type="entry name" value="CheY-like"/>
    <property type="match status" value="2"/>
</dbReference>
<evidence type="ECO:0000313" key="12">
    <source>
        <dbReference type="Proteomes" id="UP000734854"/>
    </source>
</evidence>
<gene>
    <name evidence="11" type="ORF">ZIOFF_020622</name>
</gene>
<dbReference type="GO" id="GO:0009736">
    <property type="term" value="P:cytokinin-activated signaling pathway"/>
    <property type="evidence" value="ECO:0007669"/>
    <property type="project" value="InterPro"/>
</dbReference>
<dbReference type="Pfam" id="PF06203">
    <property type="entry name" value="CCT"/>
    <property type="match status" value="1"/>
</dbReference>
<dbReference type="PROSITE" id="PS50110">
    <property type="entry name" value="RESPONSE_REGULATORY"/>
    <property type="match status" value="1"/>
</dbReference>
<feature type="compositionally biased region" description="Polar residues" evidence="8">
    <location>
        <begin position="255"/>
        <end position="266"/>
    </location>
</feature>
<evidence type="ECO:0000256" key="7">
    <source>
        <dbReference type="PROSITE-ProRule" id="PRU00357"/>
    </source>
</evidence>
<comment type="similarity">
    <text evidence="2">Belongs to the ARR-like family.</text>
</comment>
<dbReference type="Gene3D" id="3.40.50.2300">
    <property type="match status" value="1"/>
</dbReference>
<name>A0A8J5HAA2_ZINOF</name>
<dbReference type="InterPro" id="IPR045279">
    <property type="entry name" value="ARR-like"/>
</dbReference>
<protein>
    <submittedName>
        <fullName evidence="11">Uncharacterized protein</fullName>
    </submittedName>
</protein>
<evidence type="ECO:0000256" key="3">
    <source>
        <dbReference type="ARBA" id="ARBA00023012"/>
    </source>
</evidence>
<organism evidence="11 12">
    <name type="scientific">Zingiber officinale</name>
    <name type="common">Ginger</name>
    <name type="synonym">Amomum zingiber</name>
    <dbReference type="NCBI Taxonomy" id="94328"/>
    <lineage>
        <taxon>Eukaryota</taxon>
        <taxon>Viridiplantae</taxon>
        <taxon>Streptophyta</taxon>
        <taxon>Embryophyta</taxon>
        <taxon>Tracheophyta</taxon>
        <taxon>Spermatophyta</taxon>
        <taxon>Magnoliopsida</taxon>
        <taxon>Liliopsida</taxon>
        <taxon>Zingiberales</taxon>
        <taxon>Zingiberaceae</taxon>
        <taxon>Zingiber</taxon>
    </lineage>
</organism>
<evidence type="ECO:0000256" key="8">
    <source>
        <dbReference type="SAM" id="MobiDB-lite"/>
    </source>
</evidence>
<feature type="region of interest" description="Disordered" evidence="8">
    <location>
        <begin position="249"/>
        <end position="270"/>
    </location>
</feature>
<dbReference type="GO" id="GO:0000160">
    <property type="term" value="P:phosphorelay signal transduction system"/>
    <property type="evidence" value="ECO:0007669"/>
    <property type="project" value="UniProtKB-KW"/>
</dbReference>
<feature type="compositionally biased region" description="Basic and acidic residues" evidence="8">
    <location>
        <begin position="1"/>
        <end position="16"/>
    </location>
</feature>
<evidence type="ECO:0000256" key="1">
    <source>
        <dbReference type="ARBA" id="ARBA00004123"/>
    </source>
</evidence>
<keyword evidence="5 7" id="KW-0539">Nucleus</keyword>
<feature type="domain" description="CCT" evidence="10">
    <location>
        <begin position="715"/>
        <end position="757"/>
    </location>
</feature>
<dbReference type="GO" id="GO:0005634">
    <property type="term" value="C:nucleus"/>
    <property type="evidence" value="ECO:0007669"/>
    <property type="project" value="UniProtKB-SubCell"/>
</dbReference>
<dbReference type="InterPro" id="IPR011006">
    <property type="entry name" value="CheY-like_superfamily"/>
</dbReference>
<dbReference type="InterPro" id="IPR010402">
    <property type="entry name" value="CCT_domain"/>
</dbReference>
<keyword evidence="12" id="KW-1185">Reference proteome</keyword>
<reference evidence="11 12" key="1">
    <citation type="submission" date="2020-08" db="EMBL/GenBank/DDBJ databases">
        <title>Plant Genome Project.</title>
        <authorList>
            <person name="Zhang R.-G."/>
        </authorList>
    </citation>
    <scope>NUCLEOTIDE SEQUENCE [LARGE SCALE GENOMIC DNA]</scope>
    <source>
        <tissue evidence="11">Rhizome</tissue>
    </source>
</reference>
<dbReference type="PROSITE" id="PS51017">
    <property type="entry name" value="CCT"/>
    <property type="match status" value="1"/>
</dbReference>
<dbReference type="AlphaFoldDB" id="A0A8J5HAA2"/>
<evidence type="ECO:0000256" key="6">
    <source>
        <dbReference type="PROSITE-ProRule" id="PRU00169"/>
    </source>
</evidence>
<feature type="region of interest" description="Disordered" evidence="8">
    <location>
        <begin position="1"/>
        <end position="38"/>
    </location>
</feature>
<dbReference type="Proteomes" id="UP000734854">
    <property type="component" value="Unassembled WGS sequence"/>
</dbReference>